<evidence type="ECO:0000256" key="2">
    <source>
        <dbReference type="ARBA" id="ARBA00008913"/>
    </source>
</evidence>
<dbReference type="InterPro" id="IPR049730">
    <property type="entry name" value="SNF2/RAD54-like_C"/>
</dbReference>
<reference evidence="17" key="1">
    <citation type="journal article" date="2020" name="J Insects Food Feed">
        <title>The yellow mealworm (Tenebrio molitor) genome: a resource for the emerging insects as food and feed industry.</title>
        <authorList>
            <person name="Eriksson T."/>
            <person name="Andere A."/>
            <person name="Kelstrup H."/>
            <person name="Emery V."/>
            <person name="Picard C."/>
        </authorList>
    </citation>
    <scope>NUCLEOTIDE SEQUENCE</scope>
    <source>
        <strain evidence="17">Stoneville</strain>
        <tissue evidence="17">Whole head</tissue>
    </source>
</reference>
<keyword evidence="18" id="KW-1185">Reference proteome</keyword>
<dbReference type="Pfam" id="PF07529">
    <property type="entry name" value="HSA"/>
    <property type="match status" value="1"/>
</dbReference>
<dbReference type="PROSITE" id="PS51204">
    <property type="entry name" value="HSA"/>
    <property type="match status" value="1"/>
</dbReference>
<evidence type="ECO:0000256" key="9">
    <source>
        <dbReference type="ARBA" id="ARBA00022853"/>
    </source>
</evidence>
<dbReference type="InterPro" id="IPR050520">
    <property type="entry name" value="INO80/SWR1_helicase"/>
</dbReference>
<dbReference type="Gene3D" id="1.10.10.60">
    <property type="entry name" value="Homeodomain-like"/>
    <property type="match status" value="1"/>
</dbReference>
<dbReference type="SUPFAM" id="SSF46689">
    <property type="entry name" value="Homeodomain-like"/>
    <property type="match status" value="1"/>
</dbReference>
<dbReference type="GO" id="GO:0042393">
    <property type="term" value="F:histone binding"/>
    <property type="evidence" value="ECO:0007669"/>
    <property type="project" value="TreeGrafter"/>
</dbReference>
<keyword evidence="5" id="KW-0547">Nucleotide-binding</keyword>
<keyword evidence="10" id="KW-0805">Transcription regulation</keyword>
<evidence type="ECO:0000259" key="15">
    <source>
        <dbReference type="PROSITE" id="PS51194"/>
    </source>
</evidence>
<dbReference type="SMART" id="SM00490">
    <property type="entry name" value="HELICc"/>
    <property type="match status" value="1"/>
</dbReference>
<evidence type="ECO:0000256" key="8">
    <source>
        <dbReference type="ARBA" id="ARBA00022840"/>
    </source>
</evidence>
<dbReference type="CDD" id="cd00167">
    <property type="entry name" value="SANT"/>
    <property type="match status" value="1"/>
</dbReference>
<feature type="compositionally biased region" description="Low complexity" evidence="13">
    <location>
        <begin position="398"/>
        <end position="412"/>
    </location>
</feature>
<feature type="compositionally biased region" description="Basic and acidic residues" evidence="13">
    <location>
        <begin position="1568"/>
        <end position="1580"/>
    </location>
</feature>
<sequence length="2686" mass="297914">MRSSMHYITPGTLSTQGVTRIISISPSRVNQTSSLRPSQANQSIVNVLTKPRPNSNVRLQLFPSGGGGESSGSSTIPSQTSPTKSPVKRLLPSTPEKKDTYAAKLQRIMNHRIVRSKLIKEKYNEHLMEAYFLEAGGNILDLYQFAKKPKSHSYLAYLKEHAIDPKENVEEQTIPQTVPSTPTATAASSLPGISHTQSNSTTTSTPLTNHNQELKMNSSKVKTSANHQNISNQEQIVEKARQEAYVVQRITDLQKEGLWSEKRLPKVQEMHRAKAHWDFLLEEMVWLAADFAQERKWKKAAAKKCARMVQKYFQDKALAAQRAEKAQEQHLRRIAAFCAKEIRNFWNNVEKLVEYKQHTILEEKRKKALDQQLSFIVDQTEKYSQLLAEGMNRTNTDNVPASAVSSRSVSRANSDDEFHPDSHNSTDDEETIEQEEAAGGETADHNEEVAALQRESEMDLDDFLKELPKDYLQNRDSIRLSDLSGSEDVSENEDKRDAKSSKSDEDFSTANVSSDEDDEDTIQEQEQAEGEQNHQQELDDLKTENDMSIEELRRKYSGLPPPLSDNDDDMKMSEESEESEHSVGYVTDDSDENDIDSDMDVSENESQGEGDDLGLKSLLEDSHNEGEDTKTDKNNDLINDAAAIAESIQPKGNTLSSTNVSTKVPFLLKLPLREYQHIGLDWLVTMYERKLNGILADEMGLGKTIQTIALLTHLACEKEINSVSESIPPPPPCRLVMRIKKQDDIKMVHPIKMEKKDVNGKNPQTQSNIKVKMPQYGVQLVQQGIVKAIPVNISQPLLANQPGATVSVASMLKPSDKISASFAQLVQTSTGKHLLLTPNPSISGNIPVSTTTPGGQKLTFLSKQPLLTAGNSSHQITKAFMKIQLTSVAATTTNTITTMSATSTVKPDEKDDRKTVGSKFIDQLYANQSNNLDVRWDSDCVGNDIGSCDEMDLFKDELKTRLKIMAQINERRCSAVPLYGEDFRRVVTVFDKYSNIISSWKSDESKTIDTECDSNQDMSTCIKDLVHSPERRIKQMADICDRFIFYVPAVRAPEPQMKVWHPPPSTYWGEHEQKKKLASLLSGPATALHRIASAMVTQFPDPRLIQYDCGKLQTLDKLLRRLKSEGHRVLIFTQMTKILDVLEAFLNFHGHIYLRLDGTTKVDQRQLLMERFNGDTRIFVFILSTRSGGIGVNLTGADTVIFYDSDWNPTMDAQAQDRCHRIGQTRDVHIYRLVSERTIEENILKKANQKRLLGDLAIEGGNFTTAYFKSSTIQDLFNIDANEESAANRMSEVVDSKEKRAAAVADQSQAQVGGDDKVALGALENALAACEDDQDVQAARTAKAEAVADLAEFDENIPLDDQEKEPEMSKAEQEIDNVIKKLSPIERYAMKFIEETESAWSAEQLAAAEREIEEQKREWEQNRLAAMREEEERRARELEEENDLLTFSREDATNQVSSSKTKKVNNTSTAKKLVHKKRAMKNRQQTCNKSPRSKKLMKKMIQNKYTSDRSIAKAKLTRKRYNRRRLTRQSTAKKEDTNTEDSDDSQCSKSVDYSLVSRKINGDTDSSIDDHTDDQSESDSRSIVLKTPTNHVDNNSPRTRSRGTVAINLWTLDVSPILPGVKPVKNSPSQSVKRIKSNSVEKDLPKDKSDDEVHTKSVVRSKKRFAKKKVEGSIPEIQNHDDEGNKNSETDEKVDANDDTSSDTKTYEIPSNNSIPKGKICKVMLSDIISGGQYTLMTSSELRLNESDSANEVTVDMSEGDSERTSTEAESSVEKVYGVQETSEEDPVADVESKTEKPSVANNKSDLTHIDNGLDDHKNCSKKKLKLNVKNKKLSKCHNNKTLDDWITRSPPVHKTSTVNSKKIDDCTDNSSEDLNDSSLKRTCSDAELNDSDLGIQSKMWCPPTPPQQETDIYIDQTMSFLYDMNIMSESQLPPIYVKKEAKRTRHEAGFVDSRRALKIPRKEDAMNAPKSLFHSATSLKLKRDMKLQKYRGLMRNTLPMSGKANVPKPAIETPLWHDWTVHEDMALLKVIQSLQSLPLNLLVVSPGHIPNWDFVADYVNTVSITYRSPKQCRQRYETVLIQREEGKQVFDNSVRKKKNKSGAVQKFPFQQKSNRPMRTSQLYTQDNNSKFSQTMIQRFDSLKALSIKRVQTQRSAGHNPLLKNPKHTAMLTECGIDLDHPVLPVEVAARRAERLAREKKPMTPEQITRFQMLKGFPLTQASTSTTLPQVVAVTSGPIVTTATSQITVAQTINVVSSVASTVSSAPATPPNTIRSQRIITSPLQASTVVSVSGLSPAQLQAATQRLIVSGSSPGQTKTEGGTPTPIQAKAISTAQLQLIRQQTGGTFKQHVRLQAGTLSGQTVKNSTVTIGGQQAVVQFTQAQPRAQFVRQGTVTVGAKTGITRTVTESEVNQLLKKQQQQKTITAAVASGTQASNIQSLSSQVLAQAVQQAGTSGTQVATLVKAVSSAGGVTQTVTIPVSGVTLANAGKTITPTIKATNAQHIRQFQIQQQLLAHKKLTTQKLNIAQVSGKNNVPTQLIVGSKPLSTAMTVQQFTQVMRAPLGITRGPVVLAKGTPRVVAATSQALSSALRPQGSSTLAGALTGIKVQGPGSTQAQLLSQVSAALQNQTVAVRQGSPVRLQTASGASIVAVTVQPTSNVQQGTTQTSSAEQVIFAYLLEVRNHP</sequence>
<feature type="compositionally biased region" description="Basic and acidic residues" evidence="13">
    <location>
        <begin position="1678"/>
        <end position="1696"/>
    </location>
</feature>
<dbReference type="GO" id="GO:0000812">
    <property type="term" value="C:Swr1 complex"/>
    <property type="evidence" value="ECO:0007669"/>
    <property type="project" value="TreeGrafter"/>
</dbReference>
<feature type="compositionally biased region" description="Basic and acidic residues" evidence="13">
    <location>
        <begin position="531"/>
        <end position="554"/>
    </location>
</feature>
<dbReference type="GO" id="GO:0005524">
    <property type="term" value="F:ATP binding"/>
    <property type="evidence" value="ECO:0007669"/>
    <property type="project" value="UniProtKB-KW"/>
</dbReference>
<feature type="compositionally biased region" description="Basic and acidic residues" evidence="13">
    <location>
        <begin position="1639"/>
        <end position="1655"/>
    </location>
</feature>
<dbReference type="PANTHER" id="PTHR45685">
    <property type="entry name" value="HELICASE SRCAP-RELATED"/>
    <property type="match status" value="1"/>
</dbReference>
<feature type="domain" description="Helicase C-terminal" evidence="15">
    <location>
        <begin position="1114"/>
        <end position="1264"/>
    </location>
</feature>
<feature type="compositionally biased region" description="Basic and acidic residues" evidence="13">
    <location>
        <begin position="492"/>
        <end position="505"/>
    </location>
</feature>
<proteinExistence type="inferred from homology"/>
<dbReference type="PROSITE" id="PS50090">
    <property type="entry name" value="MYB_LIKE"/>
    <property type="match status" value="1"/>
</dbReference>
<dbReference type="InterPro" id="IPR000330">
    <property type="entry name" value="SNF2_N"/>
</dbReference>
<feature type="compositionally biased region" description="Polar residues" evidence="13">
    <location>
        <begin position="1587"/>
        <end position="1598"/>
    </location>
</feature>
<evidence type="ECO:0000256" key="11">
    <source>
        <dbReference type="ARBA" id="ARBA00023125"/>
    </source>
</evidence>
<dbReference type="EMBL" id="JABDTM020023566">
    <property type="protein sequence ID" value="KAH0815093.1"/>
    <property type="molecule type" value="Genomic_DNA"/>
</dbReference>
<comment type="similarity">
    <text evidence="3">Belongs to the SNF2/RAD54 helicase family. SWR1 subfamily.</text>
</comment>
<feature type="region of interest" description="Disordered" evidence="13">
    <location>
        <begin position="470"/>
        <end position="616"/>
    </location>
</feature>
<dbReference type="PROSITE" id="PS51194">
    <property type="entry name" value="HELICASE_CTER"/>
    <property type="match status" value="1"/>
</dbReference>
<evidence type="ECO:0000313" key="18">
    <source>
        <dbReference type="Proteomes" id="UP000719412"/>
    </source>
</evidence>
<evidence type="ECO:0000256" key="7">
    <source>
        <dbReference type="ARBA" id="ARBA00022806"/>
    </source>
</evidence>
<feature type="compositionally biased region" description="Low complexity" evidence="13">
    <location>
        <begin position="179"/>
        <end position="211"/>
    </location>
</feature>
<feature type="domain" description="Myb-like" evidence="14">
    <location>
        <begin position="2020"/>
        <end position="2081"/>
    </location>
</feature>
<reference evidence="17" key="2">
    <citation type="submission" date="2021-08" db="EMBL/GenBank/DDBJ databases">
        <authorList>
            <person name="Eriksson T."/>
        </authorList>
    </citation>
    <scope>NUCLEOTIDE SEQUENCE</scope>
    <source>
        <strain evidence="17">Stoneville</strain>
        <tissue evidence="17">Whole head</tissue>
    </source>
</reference>
<accession>A0A8J6LCT5</accession>
<evidence type="ECO:0000256" key="5">
    <source>
        <dbReference type="ARBA" id="ARBA00022741"/>
    </source>
</evidence>
<dbReference type="GO" id="GO:0035267">
    <property type="term" value="C:NuA4 histone acetyltransferase complex"/>
    <property type="evidence" value="ECO:0007669"/>
    <property type="project" value="UniProtKB-ARBA"/>
</dbReference>
<comment type="caution">
    <text evidence="17">The sequence shown here is derived from an EMBL/GenBank/DDBJ whole genome shotgun (WGS) entry which is preliminary data.</text>
</comment>
<feature type="compositionally biased region" description="Basic and acidic residues" evidence="13">
    <location>
        <begin position="470"/>
        <end position="479"/>
    </location>
</feature>
<feature type="region of interest" description="Disordered" evidence="13">
    <location>
        <begin position="1848"/>
        <end position="1879"/>
    </location>
</feature>
<feature type="compositionally biased region" description="Acidic residues" evidence="13">
    <location>
        <begin position="427"/>
        <end position="438"/>
    </location>
</feature>
<feature type="compositionally biased region" description="Basic residues" evidence="13">
    <location>
        <begin position="1472"/>
        <end position="1481"/>
    </location>
</feature>
<dbReference type="Pfam" id="PF00176">
    <property type="entry name" value="SNF2-rel_dom"/>
    <property type="match status" value="1"/>
</dbReference>
<feature type="compositionally biased region" description="Acidic residues" evidence="13">
    <location>
        <begin position="514"/>
        <end position="529"/>
    </location>
</feature>
<feature type="region of interest" description="Disordered" evidence="13">
    <location>
        <begin position="391"/>
        <end position="457"/>
    </location>
</feature>
<keyword evidence="12" id="KW-0804">Transcription</keyword>
<evidence type="ECO:0000256" key="3">
    <source>
        <dbReference type="ARBA" id="ARBA00009220"/>
    </source>
</evidence>
<comment type="similarity">
    <text evidence="2">Belongs to the EAF1 family.</text>
</comment>
<keyword evidence="8" id="KW-0067">ATP-binding</keyword>
<dbReference type="GO" id="GO:0003677">
    <property type="term" value="F:DNA binding"/>
    <property type="evidence" value="ECO:0007669"/>
    <property type="project" value="UniProtKB-KW"/>
</dbReference>
<comment type="subcellular location">
    <subcellularLocation>
        <location evidence="1">Nucleus</location>
    </subcellularLocation>
</comment>
<dbReference type="PANTHER" id="PTHR45685:SF1">
    <property type="entry name" value="HELICASE SRCAP"/>
    <property type="match status" value="1"/>
</dbReference>
<evidence type="ECO:0000256" key="1">
    <source>
        <dbReference type="ARBA" id="ARBA00004123"/>
    </source>
</evidence>
<dbReference type="GO" id="GO:0016887">
    <property type="term" value="F:ATP hydrolysis activity"/>
    <property type="evidence" value="ECO:0007669"/>
    <property type="project" value="TreeGrafter"/>
</dbReference>
<dbReference type="GO" id="GO:0006338">
    <property type="term" value="P:chromatin remodeling"/>
    <property type="evidence" value="ECO:0007669"/>
    <property type="project" value="TreeGrafter"/>
</dbReference>
<feature type="compositionally biased region" description="Basic residues" evidence="13">
    <location>
        <begin position="1657"/>
        <end position="1667"/>
    </location>
</feature>
<dbReference type="InterPro" id="IPR014012">
    <property type="entry name" value="HSA_dom"/>
</dbReference>
<dbReference type="Proteomes" id="UP000719412">
    <property type="component" value="Unassembled WGS sequence"/>
</dbReference>
<evidence type="ECO:0000256" key="13">
    <source>
        <dbReference type="SAM" id="MobiDB-lite"/>
    </source>
</evidence>
<feature type="domain" description="HSA" evidence="16">
    <location>
        <begin position="264"/>
        <end position="336"/>
    </location>
</feature>
<dbReference type="InterPro" id="IPR001650">
    <property type="entry name" value="Helicase_C-like"/>
</dbReference>
<dbReference type="GO" id="GO:0004386">
    <property type="term" value="F:helicase activity"/>
    <property type="evidence" value="ECO:0007669"/>
    <property type="project" value="UniProtKB-KW"/>
</dbReference>
<keyword evidence="11" id="KW-0238">DNA-binding</keyword>
<gene>
    <name evidence="17" type="ORF">GEV33_007698</name>
</gene>
<dbReference type="FunFam" id="3.40.50.300:FF:000529">
    <property type="entry name" value="helicase SRCAP isoform X1"/>
    <property type="match status" value="1"/>
</dbReference>
<feature type="compositionally biased region" description="Low complexity" evidence="13">
    <location>
        <begin position="1453"/>
        <end position="1471"/>
    </location>
</feature>
<evidence type="ECO:0000256" key="12">
    <source>
        <dbReference type="ARBA" id="ARBA00023163"/>
    </source>
</evidence>
<comment type="similarity">
    <text evidence="4">Belongs to the SNF2/RAD54 helicase family. ISWI subfamily.</text>
</comment>
<evidence type="ECO:0008006" key="19">
    <source>
        <dbReference type="Google" id="ProtNLM"/>
    </source>
</evidence>
<feature type="region of interest" description="Disordered" evidence="13">
    <location>
        <begin position="1451"/>
        <end position="1600"/>
    </location>
</feature>
<keyword evidence="7" id="KW-0347">Helicase</keyword>
<feature type="region of interest" description="Disordered" evidence="13">
    <location>
        <begin position="169"/>
        <end position="211"/>
    </location>
</feature>
<feature type="compositionally biased region" description="Basic residues" evidence="13">
    <location>
        <begin position="1515"/>
        <end position="1527"/>
    </location>
</feature>
<feature type="compositionally biased region" description="Basic and acidic residues" evidence="13">
    <location>
        <begin position="413"/>
        <end position="426"/>
    </location>
</feature>
<evidence type="ECO:0000256" key="6">
    <source>
        <dbReference type="ARBA" id="ARBA00022801"/>
    </source>
</evidence>
<feature type="region of interest" description="Disordered" evidence="13">
    <location>
        <begin position="1745"/>
        <end position="1810"/>
    </location>
</feature>
<evidence type="ECO:0000256" key="4">
    <source>
        <dbReference type="ARBA" id="ARBA00009687"/>
    </source>
</evidence>
<feature type="region of interest" description="Disordered" evidence="13">
    <location>
        <begin position="60"/>
        <end position="98"/>
    </location>
</feature>
<protein>
    <recommendedName>
        <fullName evidence="19">Helicase domino</fullName>
    </recommendedName>
</protein>
<feature type="compositionally biased region" description="Low complexity" evidence="13">
    <location>
        <begin position="71"/>
        <end position="85"/>
    </location>
</feature>
<dbReference type="InterPro" id="IPR009057">
    <property type="entry name" value="Homeodomain-like_sf"/>
</dbReference>
<feature type="region of interest" description="Disordered" evidence="13">
    <location>
        <begin position="1617"/>
        <end position="1715"/>
    </location>
</feature>
<feature type="compositionally biased region" description="Acidic residues" evidence="13">
    <location>
        <begin position="588"/>
        <end position="612"/>
    </location>
</feature>
<dbReference type="Pfam" id="PF00271">
    <property type="entry name" value="Helicase_C"/>
    <property type="match status" value="1"/>
</dbReference>
<name>A0A8J6LCT5_TENMO</name>
<dbReference type="CDD" id="cd18793">
    <property type="entry name" value="SF2_C_SNF"/>
    <property type="match status" value="1"/>
</dbReference>
<evidence type="ECO:0000313" key="17">
    <source>
        <dbReference type="EMBL" id="KAH0815093.1"/>
    </source>
</evidence>
<keyword evidence="9" id="KW-0156">Chromatin regulator</keyword>
<dbReference type="InterPro" id="IPR001005">
    <property type="entry name" value="SANT/Myb"/>
</dbReference>
<dbReference type="SMART" id="SM00573">
    <property type="entry name" value="HSA"/>
    <property type="match status" value="1"/>
</dbReference>
<evidence type="ECO:0000256" key="10">
    <source>
        <dbReference type="ARBA" id="ARBA00023015"/>
    </source>
</evidence>
<evidence type="ECO:0000259" key="14">
    <source>
        <dbReference type="PROSITE" id="PS50090"/>
    </source>
</evidence>
<dbReference type="InterPro" id="IPR038718">
    <property type="entry name" value="SNF2-like_sf"/>
</dbReference>
<dbReference type="Gene3D" id="3.40.50.300">
    <property type="entry name" value="P-loop containing nucleotide triphosphate hydrolases"/>
    <property type="match status" value="1"/>
</dbReference>
<organism evidence="17 18">
    <name type="scientific">Tenebrio molitor</name>
    <name type="common">Yellow mealworm beetle</name>
    <dbReference type="NCBI Taxonomy" id="7067"/>
    <lineage>
        <taxon>Eukaryota</taxon>
        <taxon>Metazoa</taxon>
        <taxon>Ecdysozoa</taxon>
        <taxon>Arthropoda</taxon>
        <taxon>Hexapoda</taxon>
        <taxon>Insecta</taxon>
        <taxon>Pterygota</taxon>
        <taxon>Neoptera</taxon>
        <taxon>Endopterygota</taxon>
        <taxon>Coleoptera</taxon>
        <taxon>Polyphaga</taxon>
        <taxon>Cucujiformia</taxon>
        <taxon>Tenebrionidae</taxon>
        <taxon>Tenebrio</taxon>
    </lineage>
</organism>
<dbReference type="SUPFAM" id="SSF52540">
    <property type="entry name" value="P-loop containing nucleoside triphosphate hydrolases"/>
    <property type="match status" value="2"/>
</dbReference>
<dbReference type="InterPro" id="IPR027417">
    <property type="entry name" value="P-loop_NTPase"/>
</dbReference>
<dbReference type="Gene3D" id="3.40.50.10810">
    <property type="entry name" value="Tandem AAA-ATPase domain"/>
    <property type="match status" value="1"/>
</dbReference>
<evidence type="ECO:0000259" key="16">
    <source>
        <dbReference type="PROSITE" id="PS51204"/>
    </source>
</evidence>
<keyword evidence="6" id="KW-0378">Hydrolase</keyword>
<feature type="compositionally biased region" description="Acidic residues" evidence="13">
    <location>
        <begin position="1867"/>
        <end position="1876"/>
    </location>
</feature>
<feature type="compositionally biased region" description="Basic and acidic residues" evidence="13">
    <location>
        <begin position="442"/>
        <end position="457"/>
    </location>
</feature>
<dbReference type="SMART" id="SM00717">
    <property type="entry name" value="SANT"/>
    <property type="match status" value="1"/>
</dbReference>